<evidence type="ECO:0000313" key="10">
    <source>
        <dbReference type="Proteomes" id="UP000649617"/>
    </source>
</evidence>
<evidence type="ECO:0000256" key="1">
    <source>
        <dbReference type="ARBA" id="ARBA00004141"/>
    </source>
</evidence>
<dbReference type="AlphaFoldDB" id="A0A812SZN2"/>
<dbReference type="Proteomes" id="UP000649617">
    <property type="component" value="Unassembled WGS sequence"/>
</dbReference>
<dbReference type="SUPFAM" id="SSF81324">
    <property type="entry name" value="Voltage-gated potassium channels"/>
    <property type="match status" value="1"/>
</dbReference>
<evidence type="ECO:0000256" key="2">
    <source>
        <dbReference type="ARBA" id="ARBA00022448"/>
    </source>
</evidence>
<evidence type="ECO:0000256" key="5">
    <source>
        <dbReference type="ARBA" id="ARBA00023065"/>
    </source>
</evidence>
<dbReference type="OrthoDB" id="421226at2759"/>
<evidence type="ECO:0000256" key="3">
    <source>
        <dbReference type="ARBA" id="ARBA00022692"/>
    </source>
</evidence>
<sequence length="634" mass="71979">MSHLRNSASSLSVSAIKDPNKTSVKKTVTFLPHIEVCEYISMESQSSSELRALWKWPDENDPEEDTEDLLHELGVTSSFHYQNQCVATLSKCVTQPMSRRRMVWDSIALIILAVEVISFPLGAFEQIEALMSSEPAFIVMDWISACYWLLDMPIQFFAGFNTVDGKIEKRFDRTALRYLKSWFCLDLLIVSLDWASLVGHYNAEFLEALRVGKTVRGIRIVRGVRILRLAKVAPMLQNIADSLYGDLNVLIFKIGSIVGSVVCVNHFIACFWYWLGSFTGEGGLPSWTTDVQASTESAGYQYVASFHWSLSNFATATTRINAVNMWEHFFAIFVLFAGLVSFASSLSAITSAVTDYRALEVDTLQNEKKLRAFFGDRGISPAMSSRIWEFVRSRRRSRPKLTEANVKLLIGLPKILRIELRKDVFLPHLQTHPLFQGLELADPHVISRLCDRGIEFRGAPPMEDVFNRAEKAAHVYYVIGGHLQYYFQRPQARRAISGAIDVNAGEWISEGALWFDNWVHFGWLRAKTQSEFLLVNVEVFQMVALKSPSPYLGSTIYKQAWVKQIKDDVRSQEDGVTRLFKGRPTDLGGDKQLLEHIAHDAFPDLARRYEMRFNPEILKLGSFSSRIFTNSNSS</sequence>
<keyword evidence="2" id="KW-0813">Transport</keyword>
<dbReference type="Gene3D" id="1.10.287.70">
    <property type="match status" value="1"/>
</dbReference>
<dbReference type="SUPFAM" id="SSF51206">
    <property type="entry name" value="cAMP-binding domain-like"/>
    <property type="match status" value="1"/>
</dbReference>
<proteinExistence type="predicted"/>
<dbReference type="InterPro" id="IPR014710">
    <property type="entry name" value="RmlC-like_jellyroll"/>
</dbReference>
<dbReference type="GO" id="GO:0042391">
    <property type="term" value="P:regulation of membrane potential"/>
    <property type="evidence" value="ECO:0007669"/>
    <property type="project" value="TreeGrafter"/>
</dbReference>
<keyword evidence="5" id="KW-0406">Ion transport</keyword>
<dbReference type="GO" id="GO:0005886">
    <property type="term" value="C:plasma membrane"/>
    <property type="evidence" value="ECO:0007669"/>
    <property type="project" value="TreeGrafter"/>
</dbReference>
<dbReference type="InterPro" id="IPR050818">
    <property type="entry name" value="KCNH_animal-type"/>
</dbReference>
<feature type="transmembrane region" description="Helical" evidence="7">
    <location>
        <begin position="103"/>
        <end position="124"/>
    </location>
</feature>
<feature type="transmembrane region" description="Helical" evidence="7">
    <location>
        <begin position="250"/>
        <end position="275"/>
    </location>
</feature>
<keyword evidence="3 7" id="KW-0812">Transmembrane</keyword>
<dbReference type="GO" id="GO:0005249">
    <property type="term" value="F:voltage-gated potassium channel activity"/>
    <property type="evidence" value="ECO:0007669"/>
    <property type="project" value="TreeGrafter"/>
</dbReference>
<dbReference type="EMBL" id="CAJNIZ010027413">
    <property type="protein sequence ID" value="CAE7500136.1"/>
    <property type="molecule type" value="Genomic_DNA"/>
</dbReference>
<keyword evidence="10" id="KW-1185">Reference proteome</keyword>
<gene>
    <name evidence="9" type="ORF">SPIL2461_LOCUS12938</name>
</gene>
<evidence type="ECO:0000256" key="6">
    <source>
        <dbReference type="ARBA" id="ARBA00023136"/>
    </source>
</evidence>
<dbReference type="InterPro" id="IPR000595">
    <property type="entry name" value="cNMP-bd_dom"/>
</dbReference>
<feature type="transmembrane region" description="Helical" evidence="7">
    <location>
        <begin position="329"/>
        <end position="349"/>
    </location>
</feature>
<keyword evidence="4 7" id="KW-1133">Transmembrane helix</keyword>
<evidence type="ECO:0000256" key="4">
    <source>
        <dbReference type="ARBA" id="ARBA00022989"/>
    </source>
</evidence>
<keyword evidence="6 7" id="KW-0472">Membrane</keyword>
<comment type="subcellular location">
    <subcellularLocation>
        <location evidence="1">Membrane</location>
        <topology evidence="1">Multi-pass membrane protein</topology>
    </subcellularLocation>
</comment>
<organism evidence="9 10">
    <name type="scientific">Symbiodinium pilosum</name>
    <name type="common">Dinoflagellate</name>
    <dbReference type="NCBI Taxonomy" id="2952"/>
    <lineage>
        <taxon>Eukaryota</taxon>
        <taxon>Sar</taxon>
        <taxon>Alveolata</taxon>
        <taxon>Dinophyceae</taxon>
        <taxon>Suessiales</taxon>
        <taxon>Symbiodiniaceae</taxon>
        <taxon>Symbiodinium</taxon>
    </lineage>
</organism>
<dbReference type="PANTHER" id="PTHR10217:SF435">
    <property type="entry name" value="POTASSIUM VOLTAGE-GATED CHANNEL PROTEIN EAG"/>
    <property type="match status" value="1"/>
</dbReference>
<evidence type="ECO:0000313" key="9">
    <source>
        <dbReference type="EMBL" id="CAE7500136.1"/>
    </source>
</evidence>
<evidence type="ECO:0000256" key="7">
    <source>
        <dbReference type="SAM" id="Phobius"/>
    </source>
</evidence>
<comment type="caution">
    <text evidence="9">The sequence shown here is derived from an EMBL/GenBank/DDBJ whole genome shotgun (WGS) entry which is preliminary data.</text>
</comment>
<feature type="transmembrane region" description="Helical" evidence="7">
    <location>
        <begin position="181"/>
        <end position="201"/>
    </location>
</feature>
<accession>A0A812SZN2</accession>
<feature type="transmembrane region" description="Helical" evidence="7">
    <location>
        <begin position="136"/>
        <end position="160"/>
    </location>
</feature>
<dbReference type="InterPro" id="IPR018490">
    <property type="entry name" value="cNMP-bd_dom_sf"/>
</dbReference>
<evidence type="ECO:0000259" key="8">
    <source>
        <dbReference type="Pfam" id="PF00520"/>
    </source>
</evidence>
<dbReference type="Gene3D" id="2.60.120.10">
    <property type="entry name" value="Jelly Rolls"/>
    <property type="match status" value="1"/>
</dbReference>
<dbReference type="PANTHER" id="PTHR10217">
    <property type="entry name" value="VOLTAGE AND LIGAND GATED POTASSIUM CHANNEL"/>
    <property type="match status" value="1"/>
</dbReference>
<protein>
    <recommendedName>
        <fullName evidence="8">Ion transport domain-containing protein</fullName>
    </recommendedName>
</protein>
<reference evidence="9" key="1">
    <citation type="submission" date="2021-02" db="EMBL/GenBank/DDBJ databases">
        <authorList>
            <person name="Dougan E. K."/>
            <person name="Rhodes N."/>
            <person name="Thang M."/>
            <person name="Chan C."/>
        </authorList>
    </citation>
    <scope>NUCLEOTIDE SEQUENCE</scope>
</reference>
<dbReference type="CDD" id="cd00038">
    <property type="entry name" value="CAP_ED"/>
    <property type="match status" value="1"/>
</dbReference>
<dbReference type="Pfam" id="PF00520">
    <property type="entry name" value="Ion_trans"/>
    <property type="match status" value="1"/>
</dbReference>
<name>A0A812SZN2_SYMPI</name>
<feature type="domain" description="Ion transport" evidence="8">
    <location>
        <begin position="102"/>
        <end position="354"/>
    </location>
</feature>
<dbReference type="InterPro" id="IPR005821">
    <property type="entry name" value="Ion_trans_dom"/>
</dbReference>